<dbReference type="InterPro" id="IPR036965">
    <property type="entry name" value="Terpene_synth_N_sf"/>
</dbReference>
<dbReference type="Gene3D" id="1.10.600.10">
    <property type="entry name" value="Farnesyl Diphosphate Synthase"/>
    <property type="match status" value="1"/>
</dbReference>
<keyword evidence="3" id="KW-0479">Metal-binding</keyword>
<evidence type="ECO:0000256" key="3">
    <source>
        <dbReference type="ARBA" id="ARBA00022723"/>
    </source>
</evidence>
<dbReference type="SUPFAM" id="SSF48576">
    <property type="entry name" value="Terpenoid synthases"/>
    <property type="match status" value="1"/>
</dbReference>
<evidence type="ECO:0000256" key="5">
    <source>
        <dbReference type="ARBA" id="ARBA00023211"/>
    </source>
</evidence>
<dbReference type="Proteomes" id="UP000886595">
    <property type="component" value="Unassembled WGS sequence"/>
</dbReference>
<comment type="cofactor">
    <cofactor evidence="1">
        <name>Mn(2+)</name>
        <dbReference type="ChEBI" id="CHEBI:29035"/>
    </cofactor>
</comment>
<evidence type="ECO:0000256" key="1">
    <source>
        <dbReference type="ARBA" id="ARBA00001936"/>
    </source>
</evidence>
<proteinExistence type="predicted"/>
<evidence type="ECO:0000313" key="9">
    <source>
        <dbReference type="EMBL" id="KAG2310606.1"/>
    </source>
</evidence>
<keyword evidence="6" id="KW-0456">Lyase</keyword>
<sequence>MESEVQRPLADFPANIWEDILNSFSKSELGSDSLKEKHITLKEAVNESFMASRANPIENVKFIDTLCRLGVSYHFEKDITVQLEKLFDCPDFNQKIRQDGVDLYTVGIIFQVFRLFGFKLSADVFKNFEDEDGKFKAHLVADARGILSLYEAVQWRTPGEDTLDEALAFSNSHLEEISSRSSSHLAIRIKNALKHPFHKGILRIETRQYISYYEAEEKCDATLLEFAKIDFNLLQMLHRQELACVTRWHKEMEFESKITYTRHRVAESYLWALGTYFEPEYSQARVVLAITVILYTALDDAYDAFGTKEELELFTHALEKWLPEAPTGIPDSMKHFYRVIVDFYEKLEQDLEKEGRPGCGFHLKKSLKATANGYMQEAKWLKKDYTAEFDEYKENAIVSSGYYAIMAVTFAGMGDVAKLDAFEWLSSHPKIRVASEVLCRFTDDITSYEFERKRKHVATGIDCYMKQFGVSKERAEEEIFNIVSNAWKDLNQELMRPHSVSFSLLMPILNLSRVIDVFYRYQDGYTHPEFLKEHVVSLLIENIPI</sequence>
<dbReference type="GO" id="GO:0016102">
    <property type="term" value="P:diterpenoid biosynthetic process"/>
    <property type="evidence" value="ECO:0007669"/>
    <property type="project" value="InterPro"/>
</dbReference>
<dbReference type="SFLD" id="SFLDS00005">
    <property type="entry name" value="Isoprenoid_Synthase_Type_I"/>
    <property type="match status" value="1"/>
</dbReference>
<feature type="domain" description="Terpene synthase N-terminal" evidence="7">
    <location>
        <begin position="17"/>
        <end position="193"/>
    </location>
</feature>
<gene>
    <name evidence="9" type="ORF">Bca52824_022163</name>
</gene>
<comment type="cofactor">
    <cofactor evidence="2">
        <name>Mg(2+)</name>
        <dbReference type="ChEBI" id="CHEBI:18420"/>
    </cofactor>
</comment>
<evidence type="ECO:0000259" key="8">
    <source>
        <dbReference type="Pfam" id="PF03936"/>
    </source>
</evidence>
<dbReference type="SFLD" id="SFLDG01019">
    <property type="entry name" value="Terpene_Cyclase_Like_1_C_Termi"/>
    <property type="match status" value="1"/>
</dbReference>
<name>A0A8X7VG17_BRACI</name>
<evidence type="ECO:0000256" key="4">
    <source>
        <dbReference type="ARBA" id="ARBA00022842"/>
    </source>
</evidence>
<dbReference type="SUPFAM" id="SSF48239">
    <property type="entry name" value="Terpenoid cyclases/Protein prenyltransferases"/>
    <property type="match status" value="1"/>
</dbReference>
<dbReference type="InterPro" id="IPR050148">
    <property type="entry name" value="Terpene_synthase-like"/>
</dbReference>
<dbReference type="GO" id="GO:0010333">
    <property type="term" value="F:terpene synthase activity"/>
    <property type="evidence" value="ECO:0007669"/>
    <property type="project" value="InterPro"/>
</dbReference>
<dbReference type="Pfam" id="PF03936">
    <property type="entry name" value="Terpene_synth_C"/>
    <property type="match status" value="1"/>
</dbReference>
<evidence type="ECO:0000256" key="6">
    <source>
        <dbReference type="ARBA" id="ARBA00023239"/>
    </source>
</evidence>
<keyword evidence="5" id="KW-0464">Manganese</keyword>
<dbReference type="PANTHER" id="PTHR31225:SF155">
    <property type="entry name" value="BNAANNG04260D PROTEIN"/>
    <property type="match status" value="1"/>
</dbReference>
<dbReference type="CDD" id="cd00684">
    <property type="entry name" value="Terpene_cyclase_plant_C1"/>
    <property type="match status" value="1"/>
</dbReference>
<comment type="caution">
    <text evidence="9">The sequence shown here is derived from an EMBL/GenBank/DDBJ whole genome shotgun (WGS) entry which is preliminary data.</text>
</comment>
<keyword evidence="10" id="KW-1185">Reference proteome</keyword>
<dbReference type="EMBL" id="JAAMPC010000005">
    <property type="protein sequence ID" value="KAG2310606.1"/>
    <property type="molecule type" value="Genomic_DNA"/>
</dbReference>
<dbReference type="InterPro" id="IPR034741">
    <property type="entry name" value="Terpene_cyclase-like_1_C"/>
</dbReference>
<dbReference type="OrthoDB" id="1877784at2759"/>
<evidence type="ECO:0000313" key="10">
    <source>
        <dbReference type="Proteomes" id="UP000886595"/>
    </source>
</evidence>
<organism evidence="9 10">
    <name type="scientific">Brassica carinata</name>
    <name type="common">Ethiopian mustard</name>
    <name type="synonym">Abyssinian cabbage</name>
    <dbReference type="NCBI Taxonomy" id="52824"/>
    <lineage>
        <taxon>Eukaryota</taxon>
        <taxon>Viridiplantae</taxon>
        <taxon>Streptophyta</taxon>
        <taxon>Embryophyta</taxon>
        <taxon>Tracheophyta</taxon>
        <taxon>Spermatophyta</taxon>
        <taxon>Magnoliopsida</taxon>
        <taxon>eudicotyledons</taxon>
        <taxon>Gunneridae</taxon>
        <taxon>Pentapetalae</taxon>
        <taxon>rosids</taxon>
        <taxon>malvids</taxon>
        <taxon>Brassicales</taxon>
        <taxon>Brassicaceae</taxon>
        <taxon>Brassiceae</taxon>
        <taxon>Brassica</taxon>
    </lineage>
</organism>
<protein>
    <submittedName>
        <fullName evidence="9">Uncharacterized protein</fullName>
    </submittedName>
</protein>
<dbReference type="GO" id="GO:0000287">
    <property type="term" value="F:magnesium ion binding"/>
    <property type="evidence" value="ECO:0007669"/>
    <property type="project" value="InterPro"/>
</dbReference>
<dbReference type="Pfam" id="PF01397">
    <property type="entry name" value="Terpene_synth"/>
    <property type="match status" value="1"/>
</dbReference>
<dbReference type="Gene3D" id="1.50.10.130">
    <property type="entry name" value="Terpene synthase, N-terminal domain"/>
    <property type="match status" value="1"/>
</dbReference>
<dbReference type="AlphaFoldDB" id="A0A8X7VG17"/>
<dbReference type="InterPro" id="IPR008949">
    <property type="entry name" value="Isoprenoid_synthase_dom_sf"/>
</dbReference>
<dbReference type="FunFam" id="1.10.600.10:FF:000007">
    <property type="entry name" value="Isoprene synthase, chloroplastic"/>
    <property type="match status" value="1"/>
</dbReference>
<reference evidence="9 10" key="1">
    <citation type="submission" date="2020-02" db="EMBL/GenBank/DDBJ databases">
        <authorList>
            <person name="Ma Q."/>
            <person name="Huang Y."/>
            <person name="Song X."/>
            <person name="Pei D."/>
        </authorList>
    </citation>
    <scope>NUCLEOTIDE SEQUENCE [LARGE SCALE GENOMIC DNA]</scope>
    <source>
        <strain evidence="9">Sxm20200214</strain>
        <tissue evidence="9">Leaf</tissue>
    </source>
</reference>
<keyword evidence="4" id="KW-0460">Magnesium</keyword>
<dbReference type="InterPro" id="IPR005630">
    <property type="entry name" value="Terpene_synthase_metal-bd"/>
</dbReference>
<dbReference type="PANTHER" id="PTHR31225">
    <property type="entry name" value="OS04G0344100 PROTEIN-RELATED"/>
    <property type="match status" value="1"/>
</dbReference>
<evidence type="ECO:0000256" key="2">
    <source>
        <dbReference type="ARBA" id="ARBA00001946"/>
    </source>
</evidence>
<dbReference type="InterPro" id="IPR008930">
    <property type="entry name" value="Terpenoid_cyclase/PrenylTrfase"/>
</dbReference>
<dbReference type="InterPro" id="IPR001906">
    <property type="entry name" value="Terpene_synth_N"/>
</dbReference>
<feature type="domain" description="Terpene synthase metal-binding" evidence="8">
    <location>
        <begin position="250"/>
        <end position="489"/>
    </location>
</feature>
<dbReference type="InterPro" id="IPR044814">
    <property type="entry name" value="Terpene_cyclase_plant_C1"/>
</dbReference>
<accession>A0A8X7VG17</accession>
<dbReference type="FunFam" id="1.50.10.130:FF:000001">
    <property type="entry name" value="Isoprene synthase, chloroplastic"/>
    <property type="match status" value="1"/>
</dbReference>
<evidence type="ECO:0000259" key="7">
    <source>
        <dbReference type="Pfam" id="PF01397"/>
    </source>
</evidence>